<dbReference type="EMBL" id="CAEZXS010000290">
    <property type="protein sequence ID" value="CAB4717024.1"/>
    <property type="molecule type" value="Genomic_DNA"/>
</dbReference>
<gene>
    <name evidence="7" type="ORF">UFOPK2582_01720</name>
</gene>
<feature type="transmembrane region" description="Helical" evidence="6">
    <location>
        <begin position="207"/>
        <end position="225"/>
    </location>
</feature>
<organism evidence="7">
    <name type="scientific">freshwater metagenome</name>
    <dbReference type="NCBI Taxonomy" id="449393"/>
    <lineage>
        <taxon>unclassified sequences</taxon>
        <taxon>metagenomes</taxon>
        <taxon>ecological metagenomes</taxon>
    </lineage>
</organism>
<proteinExistence type="predicted"/>
<evidence type="ECO:0000256" key="6">
    <source>
        <dbReference type="SAM" id="Phobius"/>
    </source>
</evidence>
<sequence>MTDSELPNEPTAADAGALEASPAEHPVHPRWLLPLLGTGIAVLLVAANIGNVIWVRWSNPVSGHPLWLLALNSSNRYLLITSIITSWPPYVAIAMARLLAPDPLFYILGYAYRGRALGWARNVFPGMDGFFDQFEQDRSGFKRILDVAVLIAPNNPVCLLAGVAAMPIRRFLALNLIGTLGRIVLMRCLGLLFEDQIRDLLDVVARYQRWLTLGSLALVVGYLIYQTVGKRGIVGGLENLEEELGDE</sequence>
<evidence type="ECO:0000313" key="7">
    <source>
        <dbReference type="EMBL" id="CAB4717024.1"/>
    </source>
</evidence>
<feature type="transmembrane region" description="Helical" evidence="6">
    <location>
        <begin position="31"/>
        <end position="54"/>
    </location>
</feature>
<evidence type="ECO:0000256" key="3">
    <source>
        <dbReference type="ARBA" id="ARBA00022692"/>
    </source>
</evidence>
<feature type="transmembrane region" description="Helical" evidence="6">
    <location>
        <begin position="171"/>
        <end position="192"/>
    </location>
</feature>
<dbReference type="PANTHER" id="PTHR42709:SF6">
    <property type="entry name" value="UNDECAPRENYL PHOSPHATE TRANSPORTER A"/>
    <property type="match status" value="1"/>
</dbReference>
<protein>
    <submittedName>
        <fullName evidence="7">Unannotated protein</fullName>
    </submittedName>
</protein>
<name>A0A6J6RCT2_9ZZZZ</name>
<dbReference type="AlphaFoldDB" id="A0A6J6RCT2"/>
<keyword evidence="5 6" id="KW-0472">Membrane</keyword>
<keyword evidence="2" id="KW-1003">Cell membrane</keyword>
<keyword evidence="4 6" id="KW-1133">Transmembrane helix</keyword>
<reference evidence="7" key="1">
    <citation type="submission" date="2020-05" db="EMBL/GenBank/DDBJ databases">
        <authorList>
            <person name="Chiriac C."/>
            <person name="Salcher M."/>
            <person name="Ghai R."/>
            <person name="Kavagutti S V."/>
        </authorList>
    </citation>
    <scope>NUCLEOTIDE SEQUENCE</scope>
</reference>
<evidence type="ECO:0000256" key="5">
    <source>
        <dbReference type="ARBA" id="ARBA00023136"/>
    </source>
</evidence>
<dbReference type="PANTHER" id="PTHR42709">
    <property type="entry name" value="ALKALINE PHOSPHATASE LIKE PROTEIN"/>
    <property type="match status" value="1"/>
</dbReference>
<evidence type="ECO:0000256" key="1">
    <source>
        <dbReference type="ARBA" id="ARBA00004651"/>
    </source>
</evidence>
<evidence type="ECO:0000256" key="2">
    <source>
        <dbReference type="ARBA" id="ARBA00022475"/>
    </source>
</evidence>
<evidence type="ECO:0000256" key="4">
    <source>
        <dbReference type="ARBA" id="ARBA00022989"/>
    </source>
</evidence>
<dbReference type="GO" id="GO:0005886">
    <property type="term" value="C:plasma membrane"/>
    <property type="evidence" value="ECO:0007669"/>
    <property type="project" value="UniProtKB-SubCell"/>
</dbReference>
<comment type="subcellular location">
    <subcellularLocation>
        <location evidence="1">Cell membrane</location>
        <topology evidence="1">Multi-pass membrane protein</topology>
    </subcellularLocation>
</comment>
<keyword evidence="3 6" id="KW-0812">Transmembrane</keyword>
<accession>A0A6J6RCT2</accession>
<dbReference type="InterPro" id="IPR051311">
    <property type="entry name" value="DedA_domain"/>
</dbReference>